<gene>
    <name evidence="3" type="ORF">QLQ16_04185</name>
</gene>
<keyword evidence="4" id="KW-1185">Reference proteome</keyword>
<protein>
    <submittedName>
        <fullName evidence="3">TolC family protein</fullName>
    </submittedName>
</protein>
<dbReference type="Proteomes" id="UP001431902">
    <property type="component" value="Unassembled WGS sequence"/>
</dbReference>
<dbReference type="Gene3D" id="1.20.1600.10">
    <property type="entry name" value="Outer membrane efflux proteins (OEP)"/>
    <property type="match status" value="1"/>
</dbReference>
<dbReference type="PANTHER" id="PTHR30203">
    <property type="entry name" value="OUTER MEMBRANE CATION EFFLUX PROTEIN"/>
    <property type="match status" value="1"/>
</dbReference>
<feature type="signal peptide" evidence="2">
    <location>
        <begin position="1"/>
        <end position="23"/>
    </location>
</feature>
<name>A0ABT6X4J0_9BURK</name>
<proteinExistence type="inferred from homology"/>
<dbReference type="InterPro" id="IPR010131">
    <property type="entry name" value="MdtP/NodT-like"/>
</dbReference>
<comment type="similarity">
    <text evidence="1">Belongs to the outer membrane factor (OMF) (TC 1.B.17) family.</text>
</comment>
<dbReference type="Pfam" id="PF02321">
    <property type="entry name" value="OEP"/>
    <property type="match status" value="2"/>
</dbReference>
<dbReference type="InterPro" id="IPR003423">
    <property type="entry name" value="OMP_efflux"/>
</dbReference>
<sequence>MSIRHLFLVAGLLAWGAGPAALAADALGLSSGSFSGPTSDLSGASAPASSVLSLQQVLQAARQSPEVLAAQRALNAARADVLSADRAPAPTLSAGMSSIDLQNGVGSGSYWSQKRVDKSLGLDWTWERGNKRALRTEAAERNAQAAQADSQDSLLMQQIGAQAAFYELLAAQQRLQAVQAIAQSAAQLAHSAQLRLKAGDLSAQDAARTHIEAERARADEQSAALDRQQAAWALSQRTGLAVPAGGWQVQGDWPASAPNTVPADALVEALIAQRPDVIAARERVAAAQAALQSAQALRQADPSVGTSFDHFPGTSTRLLAFRVSMPLNGWGRFDGEMARALAQEEQSRDLLQKTMLHARADLGALVQAWQTSARRLKIYDDSILPQATRVAAQAETAYSKGGLTLTDLLDARRTLKTTQLEALAVRSEHAKALGTWQLRSAAPGTR</sequence>
<feature type="chain" id="PRO_5045408145" evidence="2">
    <location>
        <begin position="24"/>
        <end position="446"/>
    </location>
</feature>
<accession>A0ABT6X4J0</accession>
<dbReference type="RefSeq" id="WP_283223426.1">
    <property type="nucleotide sequence ID" value="NZ_JASGBH010000002.1"/>
</dbReference>
<dbReference type="EMBL" id="JASGBH010000002">
    <property type="protein sequence ID" value="MDI9233031.1"/>
    <property type="molecule type" value="Genomic_DNA"/>
</dbReference>
<evidence type="ECO:0000256" key="2">
    <source>
        <dbReference type="SAM" id="SignalP"/>
    </source>
</evidence>
<keyword evidence="2" id="KW-0732">Signal</keyword>
<organism evidence="3 4">
    <name type="scientific">Limnohabitans lacus</name>
    <dbReference type="NCBI Taxonomy" id="3045173"/>
    <lineage>
        <taxon>Bacteria</taxon>
        <taxon>Pseudomonadati</taxon>
        <taxon>Pseudomonadota</taxon>
        <taxon>Betaproteobacteria</taxon>
        <taxon>Burkholderiales</taxon>
        <taxon>Comamonadaceae</taxon>
        <taxon>Limnohabitans</taxon>
    </lineage>
</organism>
<evidence type="ECO:0000313" key="3">
    <source>
        <dbReference type="EMBL" id="MDI9233031.1"/>
    </source>
</evidence>
<dbReference type="SUPFAM" id="SSF56954">
    <property type="entry name" value="Outer membrane efflux proteins (OEP)"/>
    <property type="match status" value="1"/>
</dbReference>
<evidence type="ECO:0000313" key="4">
    <source>
        <dbReference type="Proteomes" id="UP001431902"/>
    </source>
</evidence>
<evidence type="ECO:0000256" key="1">
    <source>
        <dbReference type="ARBA" id="ARBA00007613"/>
    </source>
</evidence>
<comment type="caution">
    <text evidence="3">The sequence shown here is derived from an EMBL/GenBank/DDBJ whole genome shotgun (WGS) entry which is preliminary data.</text>
</comment>
<reference evidence="3" key="1">
    <citation type="submission" date="2023-05" db="EMBL/GenBank/DDBJ databases">
        <title>Limnohabitans sp. strain HM2-2 Genome sequencing and assembly.</title>
        <authorList>
            <person name="Jung Y."/>
        </authorList>
    </citation>
    <scope>NUCLEOTIDE SEQUENCE</scope>
    <source>
        <strain evidence="3">HM2-2</strain>
    </source>
</reference>